<keyword evidence="2 6" id="KW-0812">Transmembrane</keyword>
<dbReference type="GO" id="GO:0016020">
    <property type="term" value="C:membrane"/>
    <property type="evidence" value="ECO:0007669"/>
    <property type="project" value="UniProtKB-SubCell"/>
</dbReference>
<evidence type="ECO:0000256" key="1">
    <source>
        <dbReference type="ARBA" id="ARBA00004141"/>
    </source>
</evidence>
<evidence type="ECO:0000256" key="2">
    <source>
        <dbReference type="ARBA" id="ARBA00022692"/>
    </source>
</evidence>
<name>A0A5C6TBL5_FUSOC</name>
<keyword evidence="4 6" id="KW-0472">Membrane</keyword>
<keyword evidence="3 6" id="KW-1133">Transmembrane helix</keyword>
<evidence type="ECO:0000256" key="5">
    <source>
        <dbReference type="ARBA" id="ARBA00038359"/>
    </source>
</evidence>
<dbReference type="PANTHER" id="PTHR33048">
    <property type="entry name" value="PTH11-LIKE INTEGRAL MEMBRANE PROTEIN (AFU_ORTHOLOGUE AFUA_5G11245)"/>
    <property type="match status" value="1"/>
</dbReference>
<comment type="caution">
    <text evidence="8">The sequence shown here is derived from an EMBL/GenBank/DDBJ whole genome shotgun (WGS) entry which is preliminary data.</text>
</comment>
<evidence type="ECO:0000256" key="3">
    <source>
        <dbReference type="ARBA" id="ARBA00022989"/>
    </source>
</evidence>
<evidence type="ECO:0000313" key="8">
    <source>
        <dbReference type="EMBL" id="TXC07879.1"/>
    </source>
</evidence>
<protein>
    <recommendedName>
        <fullName evidence="7">Rhodopsin domain-containing protein</fullName>
    </recommendedName>
</protein>
<feature type="transmembrane region" description="Helical" evidence="6">
    <location>
        <begin position="212"/>
        <end position="229"/>
    </location>
</feature>
<dbReference type="EMBL" id="VMNF01000005">
    <property type="protein sequence ID" value="TXC07879.1"/>
    <property type="molecule type" value="Genomic_DNA"/>
</dbReference>
<feature type="transmembrane region" description="Helical" evidence="6">
    <location>
        <begin position="178"/>
        <end position="200"/>
    </location>
</feature>
<evidence type="ECO:0000256" key="6">
    <source>
        <dbReference type="SAM" id="Phobius"/>
    </source>
</evidence>
<comment type="similarity">
    <text evidence="5">Belongs to the SAT4 family.</text>
</comment>
<evidence type="ECO:0000256" key="4">
    <source>
        <dbReference type="ARBA" id="ARBA00023136"/>
    </source>
</evidence>
<evidence type="ECO:0000313" key="9">
    <source>
        <dbReference type="Proteomes" id="UP000321331"/>
    </source>
</evidence>
<dbReference type="InterPro" id="IPR052337">
    <property type="entry name" value="SAT4-like"/>
</dbReference>
<dbReference type="Pfam" id="PF20684">
    <property type="entry name" value="Fung_rhodopsin"/>
    <property type="match status" value="1"/>
</dbReference>
<dbReference type="InterPro" id="IPR049326">
    <property type="entry name" value="Rhodopsin_dom_fungi"/>
</dbReference>
<accession>A0A5C6TBL5</accession>
<evidence type="ECO:0000259" key="7">
    <source>
        <dbReference type="Pfam" id="PF20684"/>
    </source>
</evidence>
<feature type="domain" description="Rhodopsin" evidence="7">
    <location>
        <begin position="27"/>
        <end position="275"/>
    </location>
</feature>
<feature type="transmembrane region" description="Helical" evidence="6">
    <location>
        <begin position="45"/>
        <end position="67"/>
    </location>
</feature>
<dbReference type="PANTHER" id="PTHR33048:SF92">
    <property type="entry name" value="INTEGRAL MEMBRANE PROTEIN"/>
    <property type="match status" value="1"/>
</dbReference>
<feature type="transmembrane region" description="Helical" evidence="6">
    <location>
        <begin position="87"/>
        <end position="109"/>
    </location>
</feature>
<proteinExistence type="inferred from homology"/>
<feature type="transmembrane region" description="Helical" evidence="6">
    <location>
        <begin position="12"/>
        <end position="33"/>
    </location>
</feature>
<comment type="subcellular location">
    <subcellularLocation>
        <location evidence="1">Membrane</location>
        <topology evidence="1">Multi-pass membrane protein</topology>
    </subcellularLocation>
</comment>
<sequence length="357" mass="40472">MVSAPSGEAVTAVTYSLVSLAAVLIAARIYLRLFIQKQRLLLSDLLIIAAWFSAFMTIVFGLLVAKYNTLRPELDYTLMNWDAPLEAQIYVARLSWAAMFPFLTTFYLCKASLLAVYLQLFPTFMKTRRILLWITIAYCAAAYIVTISLQLFLCLPVWRNWAINQPEKLCPDDDLARIFQIAWALHFAGSLALFALPWLIVYKVQMKRKIKIGVYSVFLLGLVDITFSLTRFLSVQLGNVGQFRSVTTIELWSSLDSNIGLIIACLPALRPFLRRNRETSEQYNNRESSRNTRTVTARRHNQAGFEEIEEDISINKDGSMKLAFHSSNSRRIGDGWSDRAASGSDIELVNVEVVRGT</sequence>
<organism evidence="8 9">
    <name type="scientific">Fusarium oxysporum f. sp. cubense</name>
    <dbReference type="NCBI Taxonomy" id="61366"/>
    <lineage>
        <taxon>Eukaryota</taxon>
        <taxon>Fungi</taxon>
        <taxon>Dikarya</taxon>
        <taxon>Ascomycota</taxon>
        <taxon>Pezizomycotina</taxon>
        <taxon>Sordariomycetes</taxon>
        <taxon>Hypocreomycetidae</taxon>
        <taxon>Hypocreales</taxon>
        <taxon>Nectriaceae</taxon>
        <taxon>Fusarium</taxon>
        <taxon>Fusarium oxysporum species complex</taxon>
    </lineage>
</organism>
<dbReference type="Proteomes" id="UP000321331">
    <property type="component" value="Unassembled WGS sequence"/>
</dbReference>
<reference evidence="8 9" key="1">
    <citation type="submission" date="2019-07" db="EMBL/GenBank/DDBJ databases">
        <title>The First High-Quality Draft Genome Sequence of the Causal Agent of the Current Panama Disease Epidemic.</title>
        <authorList>
            <person name="Warmington R.J."/>
            <person name="Kay W."/>
            <person name="Jeffries A."/>
            <person name="Bebber D."/>
            <person name="Moore K."/>
            <person name="Studholme D.J."/>
        </authorList>
    </citation>
    <scope>NUCLEOTIDE SEQUENCE [LARGE SCALE GENOMIC DNA]</scope>
    <source>
        <strain evidence="8 9">TR4</strain>
    </source>
</reference>
<gene>
    <name evidence="8" type="ORF">FocTR4_00002358</name>
</gene>
<dbReference type="AlphaFoldDB" id="A0A5C6TBL5"/>
<feature type="transmembrane region" description="Helical" evidence="6">
    <location>
        <begin position="130"/>
        <end position="158"/>
    </location>
</feature>